<dbReference type="PANTHER" id="PTHR31435:SF10">
    <property type="entry name" value="BSR4717 PROTEIN"/>
    <property type="match status" value="1"/>
</dbReference>
<evidence type="ECO:0000313" key="2">
    <source>
        <dbReference type="EMBL" id="KIO79039.1"/>
    </source>
</evidence>
<dbReference type="SUPFAM" id="SSF55729">
    <property type="entry name" value="Acyl-CoA N-acyltransferases (Nat)"/>
    <property type="match status" value="1"/>
</dbReference>
<dbReference type="GO" id="GO:0016740">
    <property type="term" value="F:transferase activity"/>
    <property type="evidence" value="ECO:0007669"/>
    <property type="project" value="UniProtKB-KW"/>
</dbReference>
<dbReference type="Gene3D" id="3.40.630.30">
    <property type="match status" value="1"/>
</dbReference>
<dbReference type="AlphaFoldDB" id="A0A0D0G2P3"/>
<sequence length="102" mass="11843">MNEEYVNLPLVKNQDENRFELKVGAYTAFIDYKERSKKIWLIHTEAPEELKGKGAATAVIEKTLAYIEENGYKLIPLCPLVVAYIKRHTEWNRILDSTVDPF</sequence>
<evidence type="ECO:0000313" key="3">
    <source>
        <dbReference type="Proteomes" id="UP000032049"/>
    </source>
</evidence>
<protein>
    <submittedName>
        <fullName evidence="2">Acetyltransferase</fullName>
    </submittedName>
</protein>
<accession>A0A0D0G2P3</accession>
<dbReference type="PANTHER" id="PTHR31435">
    <property type="entry name" value="PROTEIN NATD1"/>
    <property type="match status" value="1"/>
</dbReference>
<reference evidence="2 3" key="1">
    <citation type="submission" date="2015-01" db="EMBL/GenBank/DDBJ databases">
        <title>Draft genome sequence of Pedobacter sp. NL19 isolated from sludge of an effluent treatment pond in an abandoned uranium mine.</title>
        <authorList>
            <person name="Santos T."/>
            <person name="Caetano T."/>
            <person name="Covas C."/>
            <person name="Cruz A."/>
            <person name="Mendo S."/>
        </authorList>
    </citation>
    <scope>NUCLEOTIDE SEQUENCE [LARGE SCALE GENOMIC DNA]</scope>
    <source>
        <strain evidence="2 3">NL19</strain>
    </source>
</reference>
<dbReference type="PROSITE" id="PS51729">
    <property type="entry name" value="GNAT_YJDJ"/>
    <property type="match status" value="1"/>
</dbReference>
<proteinExistence type="predicted"/>
<dbReference type="OrthoDB" id="1120671at2"/>
<name>A0A0D0G2P3_9SPHI</name>
<feature type="domain" description="N-acetyltransferase" evidence="1">
    <location>
        <begin position="11"/>
        <end position="96"/>
    </location>
</feature>
<dbReference type="Pfam" id="PF14542">
    <property type="entry name" value="Acetyltransf_CG"/>
    <property type="match status" value="1"/>
</dbReference>
<dbReference type="InterPro" id="IPR045057">
    <property type="entry name" value="Gcn5-rel_NAT"/>
</dbReference>
<dbReference type="STRING" id="1503925.TH53_00020"/>
<dbReference type="Proteomes" id="UP000032049">
    <property type="component" value="Unassembled WGS sequence"/>
</dbReference>
<gene>
    <name evidence="2" type="ORF">TH53_00020</name>
</gene>
<comment type="caution">
    <text evidence="2">The sequence shown here is derived from an EMBL/GenBank/DDBJ whole genome shotgun (WGS) entry which is preliminary data.</text>
</comment>
<dbReference type="RefSeq" id="WP_041877130.1">
    <property type="nucleotide sequence ID" value="NZ_CP157278.1"/>
</dbReference>
<organism evidence="2 3">
    <name type="scientific">Pedobacter lusitanus</name>
    <dbReference type="NCBI Taxonomy" id="1503925"/>
    <lineage>
        <taxon>Bacteria</taxon>
        <taxon>Pseudomonadati</taxon>
        <taxon>Bacteroidota</taxon>
        <taxon>Sphingobacteriia</taxon>
        <taxon>Sphingobacteriales</taxon>
        <taxon>Sphingobacteriaceae</taxon>
        <taxon>Pedobacter</taxon>
    </lineage>
</organism>
<keyword evidence="2" id="KW-0808">Transferase</keyword>
<evidence type="ECO:0000259" key="1">
    <source>
        <dbReference type="PROSITE" id="PS51729"/>
    </source>
</evidence>
<keyword evidence="3" id="KW-1185">Reference proteome</keyword>
<dbReference type="InterPro" id="IPR031165">
    <property type="entry name" value="GNAT_YJDJ"/>
</dbReference>
<dbReference type="InterPro" id="IPR016181">
    <property type="entry name" value="Acyl_CoA_acyltransferase"/>
</dbReference>
<dbReference type="EMBL" id="JXRA01000001">
    <property type="protein sequence ID" value="KIO79039.1"/>
    <property type="molecule type" value="Genomic_DNA"/>
</dbReference>